<reference evidence="1 2" key="1">
    <citation type="submission" date="2017-11" db="EMBL/GenBank/DDBJ databases">
        <title>Genome sequencing of Fusobacterium periodonticum KCOM 1261.</title>
        <authorList>
            <person name="Kook J.-K."/>
            <person name="Park S.-N."/>
            <person name="Lim Y.K."/>
        </authorList>
    </citation>
    <scope>NUCLEOTIDE SEQUENCE [LARGE SCALE GENOMIC DNA]</scope>
    <source>
        <strain evidence="1 2">KCOM 1261</strain>
    </source>
</reference>
<proteinExistence type="predicted"/>
<protein>
    <submittedName>
        <fullName evidence="1">Uncharacterized protein</fullName>
    </submittedName>
</protein>
<evidence type="ECO:0000313" key="2">
    <source>
        <dbReference type="Proteomes" id="UP000230056"/>
    </source>
</evidence>
<evidence type="ECO:0000313" key="1">
    <source>
        <dbReference type="EMBL" id="ATV60182.1"/>
    </source>
</evidence>
<dbReference type="RefSeq" id="WP_100025431.1">
    <property type="nucleotide sequence ID" value="NZ_CP024699.1"/>
</dbReference>
<organism evidence="1 2">
    <name type="scientific">Fusobacterium pseudoperiodonticum</name>
    <dbReference type="NCBI Taxonomy" id="2663009"/>
    <lineage>
        <taxon>Bacteria</taxon>
        <taxon>Fusobacteriati</taxon>
        <taxon>Fusobacteriota</taxon>
        <taxon>Fusobacteriia</taxon>
        <taxon>Fusobacteriales</taxon>
        <taxon>Fusobacteriaceae</taxon>
        <taxon>Fusobacterium</taxon>
    </lineage>
</organism>
<dbReference type="Pfam" id="PF22539">
    <property type="entry name" value="DUF7004"/>
    <property type="match status" value="1"/>
</dbReference>
<sequence>MKEVKRLKNGTIISQGAGKFDNYCVFIDGYAPRDEEYFNFFIEKSKIYGKNKIYSDFKYIYSKTGKDIDKEILTNIEKFSSHYKNDAIDFEKWFTVIYLGMIAEENKKNAILGKKIKGLAMYQIMIENFSAKEAANYSKGKKAFELLKECNAIGIY</sequence>
<dbReference type="EMBL" id="CP024699">
    <property type="protein sequence ID" value="ATV60182.1"/>
    <property type="molecule type" value="Genomic_DNA"/>
</dbReference>
<accession>A0A2D3NXU0</accession>
<dbReference type="InterPro" id="IPR054273">
    <property type="entry name" value="DUF7004"/>
</dbReference>
<dbReference type="AlphaFoldDB" id="A0A2D3NXU0"/>
<name>A0A2D3NXU0_9FUSO</name>
<gene>
    <name evidence="1" type="ORF">CTM72_10990</name>
</gene>
<dbReference type="Proteomes" id="UP000230056">
    <property type="component" value="Chromosome"/>
</dbReference>